<evidence type="ECO:0000256" key="2">
    <source>
        <dbReference type="SAM" id="Phobius"/>
    </source>
</evidence>
<feature type="transmembrane region" description="Helical" evidence="2">
    <location>
        <begin position="96"/>
        <end position="114"/>
    </location>
</feature>
<keyword evidence="2" id="KW-1133">Transmembrane helix</keyword>
<feature type="compositionally biased region" description="Polar residues" evidence="1">
    <location>
        <begin position="558"/>
        <end position="586"/>
    </location>
</feature>
<feature type="region of interest" description="Disordered" evidence="1">
    <location>
        <begin position="607"/>
        <end position="693"/>
    </location>
</feature>
<keyword evidence="2" id="KW-0812">Transmembrane</keyword>
<feature type="transmembrane region" description="Helical" evidence="2">
    <location>
        <begin position="177"/>
        <end position="197"/>
    </location>
</feature>
<gene>
    <name evidence="3" type="ORF">PNOK_0380700</name>
</gene>
<sequence length="693" mass="76061">MGNPNTSTEFTQYSNSLIISAFFNGFVFWSSLCYLLGSPFLRSIFRRSSRDVIGRLQGYQRKGDLDESLLRNGLHFDHVARRGSTEIHLRHHKSPILVFTMTLFLFFSSLSQLLSSLTFRLSGQDPSGGQGTSREQATCAFLVAWNATSFQSARLLGLAILSFDLSDLGVKYNEVNVFRLGSGILTVLMIVSNALGVGRISPLSGFSLPNDFIISFCSQNHSLIPSLVLSLLAVVLETYAIARLLFIIAPPSFPMGRIFDGLFRDYRVVRAIALLVYDLISLAPNCFDISFTGESVPYSVSAIIVLVVFNSFMSSSVVYDDGSPPVSRPRFNTPEMGARLLPTFPHPYSAAALEARFNSPSYSYASRDFKLTTGTISKELADFNSLPTIQSLRHKTLPPLPSTPIAEHSQKGHSSLTPKSKARPISQTTQASKRSKRLVRPIIPRAELARQFDVNEQTPSPLNGLGQNALPAPPHVNTHRRSEPLLSSSSLLQHPPAIIAKESHRRHSDATAATGVTIQTGVSQGVSLYYGSDIIRPPSGRKAHDRMRHSDVDGPLQTLPSASIGEQSPMTREQSKSITHGSWNSDHTIDTYIPVFNGGWPIPPLSLPSSYEQSKPHRRRKEGSKPGASTTRNVRKQQGSSSANNEANTNTERGHISSSSSPSPPQRPRPVRGPRMEFPLPRSKSRTENATIS</sequence>
<protein>
    <submittedName>
        <fullName evidence="3">Iron reductase</fullName>
    </submittedName>
</protein>
<feature type="compositionally biased region" description="Polar residues" evidence="1">
    <location>
        <begin position="627"/>
        <end position="639"/>
    </location>
</feature>
<evidence type="ECO:0000313" key="3">
    <source>
        <dbReference type="EMBL" id="PAV21180.1"/>
    </source>
</evidence>
<keyword evidence="2" id="KW-0472">Membrane</keyword>
<dbReference type="EMBL" id="NBII01000003">
    <property type="protein sequence ID" value="PAV21180.1"/>
    <property type="molecule type" value="Genomic_DNA"/>
</dbReference>
<dbReference type="STRING" id="2282107.A0A286UNN8"/>
<dbReference type="Proteomes" id="UP000217199">
    <property type="component" value="Unassembled WGS sequence"/>
</dbReference>
<dbReference type="AlphaFoldDB" id="A0A286UNN8"/>
<feature type="compositionally biased region" description="Low complexity" evidence="1">
    <location>
        <begin position="640"/>
        <end position="661"/>
    </location>
</feature>
<feature type="transmembrane region" description="Helical" evidence="2">
    <location>
        <begin position="17"/>
        <end position="37"/>
    </location>
</feature>
<dbReference type="OrthoDB" id="3351491at2759"/>
<evidence type="ECO:0000313" key="4">
    <source>
        <dbReference type="Proteomes" id="UP000217199"/>
    </source>
</evidence>
<keyword evidence="4" id="KW-1185">Reference proteome</keyword>
<evidence type="ECO:0000256" key="1">
    <source>
        <dbReference type="SAM" id="MobiDB-lite"/>
    </source>
</evidence>
<comment type="caution">
    <text evidence="3">The sequence shown here is derived from an EMBL/GenBank/DDBJ whole genome shotgun (WGS) entry which is preliminary data.</text>
</comment>
<feature type="region of interest" description="Disordered" evidence="1">
    <location>
        <begin position="454"/>
        <end position="492"/>
    </location>
</feature>
<feature type="region of interest" description="Disordered" evidence="1">
    <location>
        <begin position="394"/>
        <end position="440"/>
    </location>
</feature>
<proteinExistence type="predicted"/>
<organism evidence="3 4">
    <name type="scientific">Pyrrhoderma noxium</name>
    <dbReference type="NCBI Taxonomy" id="2282107"/>
    <lineage>
        <taxon>Eukaryota</taxon>
        <taxon>Fungi</taxon>
        <taxon>Dikarya</taxon>
        <taxon>Basidiomycota</taxon>
        <taxon>Agaricomycotina</taxon>
        <taxon>Agaricomycetes</taxon>
        <taxon>Hymenochaetales</taxon>
        <taxon>Hymenochaetaceae</taxon>
        <taxon>Pyrrhoderma</taxon>
    </lineage>
</organism>
<feature type="region of interest" description="Disordered" evidence="1">
    <location>
        <begin position="535"/>
        <end position="586"/>
    </location>
</feature>
<feature type="transmembrane region" description="Helical" evidence="2">
    <location>
        <begin position="227"/>
        <end position="248"/>
    </location>
</feature>
<reference evidence="3 4" key="1">
    <citation type="journal article" date="2017" name="Mol. Ecol.">
        <title>Comparative and population genomic landscape of Phellinus noxius: A hypervariable fungus causing root rot in trees.</title>
        <authorList>
            <person name="Chung C.L."/>
            <person name="Lee T.J."/>
            <person name="Akiba M."/>
            <person name="Lee H.H."/>
            <person name="Kuo T.H."/>
            <person name="Liu D."/>
            <person name="Ke H.M."/>
            <person name="Yokoi T."/>
            <person name="Roa M.B."/>
            <person name="Lu M.J."/>
            <person name="Chang Y.Y."/>
            <person name="Ann P.J."/>
            <person name="Tsai J.N."/>
            <person name="Chen C.Y."/>
            <person name="Tzean S.S."/>
            <person name="Ota Y."/>
            <person name="Hattori T."/>
            <person name="Sahashi N."/>
            <person name="Liou R.F."/>
            <person name="Kikuchi T."/>
            <person name="Tsai I.J."/>
        </authorList>
    </citation>
    <scope>NUCLEOTIDE SEQUENCE [LARGE SCALE GENOMIC DNA]</scope>
    <source>
        <strain evidence="3 4">FFPRI411160</strain>
    </source>
</reference>
<name>A0A286UNN8_9AGAM</name>
<dbReference type="InParanoid" id="A0A286UNN8"/>
<accession>A0A286UNN8</accession>